<dbReference type="InterPro" id="IPR007569">
    <property type="entry name" value="DUF559"/>
</dbReference>
<gene>
    <name evidence="2" type="ORF">B0I29_103405</name>
</gene>
<proteinExistence type="predicted"/>
<evidence type="ECO:0000313" key="3">
    <source>
        <dbReference type="Proteomes" id="UP000249341"/>
    </source>
</evidence>
<dbReference type="AlphaFoldDB" id="A0A327ZGU2"/>
<sequence>MLPAVPRSPRVPPELTTGPFRGSPVVASGLITTSMLAGASWRRLLPDVYAHRDTLLDHGAWCAATMLVLPPTTAIGGPSAAHLWTGESPPDPTPVHVVAPRGIRLRRDPRIVVHYTGLSAADVCVRTELRLTTPERTVFDMGRRAARADALVALDALLHQHLIDPATLRRMIAKRSGWPGTARLGALLALAEPRSESPMETRLRLILIDAGVPRPVAQFEVRDPLGGLLARADLAWPELRLAVEYDGDHHRDQRQFRQDVGRLNALRMAGWTVLRFTADDVLRRPATTARLVTAAIAELSGHASRSRHAAPPRKREP</sequence>
<dbReference type="EMBL" id="QLMJ01000003">
    <property type="protein sequence ID" value="RAK40372.1"/>
    <property type="molecule type" value="Genomic_DNA"/>
</dbReference>
<keyword evidence="3" id="KW-1185">Reference proteome</keyword>
<dbReference type="Pfam" id="PF04480">
    <property type="entry name" value="DUF559"/>
    <property type="match status" value="1"/>
</dbReference>
<accession>A0A327ZGU2</accession>
<evidence type="ECO:0000259" key="1">
    <source>
        <dbReference type="Pfam" id="PF04480"/>
    </source>
</evidence>
<dbReference type="InterPro" id="IPR011335">
    <property type="entry name" value="Restrct_endonuc-II-like"/>
</dbReference>
<evidence type="ECO:0000313" key="2">
    <source>
        <dbReference type="EMBL" id="RAK40372.1"/>
    </source>
</evidence>
<dbReference type="Gene3D" id="3.40.960.10">
    <property type="entry name" value="VSR Endonuclease"/>
    <property type="match status" value="1"/>
</dbReference>
<protein>
    <submittedName>
        <fullName evidence="2">Uncharacterized protein DUF559</fullName>
    </submittedName>
</protein>
<feature type="domain" description="DUF559" evidence="1">
    <location>
        <begin position="233"/>
        <end position="294"/>
    </location>
</feature>
<reference evidence="2 3" key="1">
    <citation type="submission" date="2018-06" db="EMBL/GenBank/DDBJ databases">
        <title>Genomic Encyclopedia of Type Strains, Phase III (KMG-III): the genomes of soil and plant-associated and newly described type strains.</title>
        <authorList>
            <person name="Whitman W."/>
        </authorList>
    </citation>
    <scope>NUCLEOTIDE SEQUENCE [LARGE SCALE GENOMIC DNA]</scope>
    <source>
        <strain evidence="2 3">CGMCC 4.7090</strain>
    </source>
</reference>
<name>A0A327ZGU2_9ACTN</name>
<dbReference type="SUPFAM" id="SSF52980">
    <property type="entry name" value="Restriction endonuclease-like"/>
    <property type="match status" value="1"/>
</dbReference>
<dbReference type="OrthoDB" id="3173471at2"/>
<dbReference type="Proteomes" id="UP000249341">
    <property type="component" value="Unassembled WGS sequence"/>
</dbReference>
<organism evidence="2 3">
    <name type="scientific">Actinoplanes lutulentus</name>
    <dbReference type="NCBI Taxonomy" id="1287878"/>
    <lineage>
        <taxon>Bacteria</taxon>
        <taxon>Bacillati</taxon>
        <taxon>Actinomycetota</taxon>
        <taxon>Actinomycetes</taxon>
        <taxon>Micromonosporales</taxon>
        <taxon>Micromonosporaceae</taxon>
        <taxon>Actinoplanes</taxon>
    </lineage>
</organism>
<comment type="caution">
    <text evidence="2">The sequence shown here is derived from an EMBL/GenBank/DDBJ whole genome shotgun (WGS) entry which is preliminary data.</text>
</comment>